<keyword evidence="2" id="KW-0443">Lipid metabolism</keyword>
<sequence>MAGGGIAQRWRELSGENNWEGLLDPLDIDLCRYIIHYSERIEAVANAYNGRRCQICADSSNIHQTISSPRSEIKLGNWLIAGESSRMGYVVVATIEGKAVLGRRDILICWRGTMTVLEKINDVVALTDSVSDIFGDYSYQDAKVHMGFHSIYSAKSPSSGARSPSSEYNKTSAREQVNLN</sequence>
<accession>A0AAE0E482</accession>
<evidence type="ECO:0000256" key="2">
    <source>
        <dbReference type="RuleBase" id="RU367093"/>
    </source>
</evidence>
<evidence type="ECO:0000313" key="5">
    <source>
        <dbReference type="Proteomes" id="UP001281410"/>
    </source>
</evidence>
<keyword evidence="5" id="KW-1185">Reference proteome</keyword>
<dbReference type="PANTHER" id="PTHR31828">
    <property type="entry name" value="PHOSPHOLIPASE A1-IIGAMMA"/>
    <property type="match status" value="1"/>
</dbReference>
<comment type="caution">
    <text evidence="4">The sequence shown here is derived from an EMBL/GenBank/DDBJ whole genome shotgun (WGS) entry which is preliminary data.</text>
</comment>
<dbReference type="InterPro" id="IPR029058">
    <property type="entry name" value="AB_hydrolase_fold"/>
</dbReference>
<feature type="region of interest" description="Disordered" evidence="3">
    <location>
        <begin position="154"/>
        <end position="180"/>
    </location>
</feature>
<comment type="function">
    <text evidence="2">Acylhydrolase that catalyzes the hydrolysis of phospholipids at the sn-1 position.</text>
</comment>
<keyword evidence="2" id="KW-0442">Lipid degradation</keyword>
<dbReference type="Gene3D" id="3.40.50.1820">
    <property type="entry name" value="alpha/beta hydrolase"/>
    <property type="match status" value="1"/>
</dbReference>
<organism evidence="4 5">
    <name type="scientific">Dipteronia sinensis</name>
    <dbReference type="NCBI Taxonomy" id="43782"/>
    <lineage>
        <taxon>Eukaryota</taxon>
        <taxon>Viridiplantae</taxon>
        <taxon>Streptophyta</taxon>
        <taxon>Embryophyta</taxon>
        <taxon>Tracheophyta</taxon>
        <taxon>Spermatophyta</taxon>
        <taxon>Magnoliopsida</taxon>
        <taxon>eudicotyledons</taxon>
        <taxon>Gunneridae</taxon>
        <taxon>Pentapetalae</taxon>
        <taxon>rosids</taxon>
        <taxon>malvids</taxon>
        <taxon>Sapindales</taxon>
        <taxon>Sapindaceae</taxon>
        <taxon>Hippocastanoideae</taxon>
        <taxon>Acereae</taxon>
        <taxon>Dipteronia</taxon>
    </lineage>
</organism>
<keyword evidence="1 2" id="KW-0378">Hydrolase</keyword>
<evidence type="ECO:0000313" key="4">
    <source>
        <dbReference type="EMBL" id="KAK3206995.1"/>
    </source>
</evidence>
<dbReference type="AlphaFoldDB" id="A0AAE0E482"/>
<gene>
    <name evidence="4" type="ORF">Dsin_021041</name>
</gene>
<dbReference type="Proteomes" id="UP001281410">
    <property type="component" value="Unassembled WGS sequence"/>
</dbReference>
<dbReference type="EC" id="3.1.1.-" evidence="2"/>
<dbReference type="GO" id="GO:0016042">
    <property type="term" value="P:lipid catabolic process"/>
    <property type="evidence" value="ECO:0007669"/>
    <property type="project" value="UniProtKB-UniRule"/>
</dbReference>
<evidence type="ECO:0000256" key="3">
    <source>
        <dbReference type="SAM" id="MobiDB-lite"/>
    </source>
</evidence>
<proteinExistence type="inferred from homology"/>
<dbReference type="InterPro" id="IPR033556">
    <property type="entry name" value="PLA"/>
</dbReference>
<name>A0AAE0E482_9ROSI</name>
<reference evidence="4" key="1">
    <citation type="journal article" date="2023" name="Plant J.">
        <title>Genome sequences and population genomics provide insights into the demographic history, inbreeding, and mutation load of two 'living fossil' tree species of Dipteronia.</title>
        <authorList>
            <person name="Feng Y."/>
            <person name="Comes H.P."/>
            <person name="Chen J."/>
            <person name="Zhu S."/>
            <person name="Lu R."/>
            <person name="Zhang X."/>
            <person name="Li P."/>
            <person name="Qiu J."/>
            <person name="Olsen K.M."/>
            <person name="Qiu Y."/>
        </authorList>
    </citation>
    <scope>NUCLEOTIDE SEQUENCE</scope>
    <source>
        <strain evidence="4">NBL</strain>
    </source>
</reference>
<comment type="similarity">
    <text evidence="2">Belongs to the AB hydrolase superfamily. Lipase family.</text>
</comment>
<dbReference type="PANTHER" id="PTHR31828:SF20">
    <property type="entry name" value="PHOSPHOLIPASE A1"/>
    <property type="match status" value="1"/>
</dbReference>
<feature type="compositionally biased region" description="Polar residues" evidence="3">
    <location>
        <begin position="167"/>
        <end position="180"/>
    </location>
</feature>
<dbReference type="EMBL" id="JANJYJ010000006">
    <property type="protein sequence ID" value="KAK3206995.1"/>
    <property type="molecule type" value="Genomic_DNA"/>
</dbReference>
<feature type="compositionally biased region" description="Low complexity" evidence="3">
    <location>
        <begin position="154"/>
        <end position="166"/>
    </location>
</feature>
<protein>
    <recommendedName>
        <fullName evidence="2">Phospholipase A1</fullName>
        <ecNumber evidence="2">3.1.1.-</ecNumber>
    </recommendedName>
</protein>
<dbReference type="GO" id="GO:0008970">
    <property type="term" value="F:phospholipase A1 activity"/>
    <property type="evidence" value="ECO:0007669"/>
    <property type="project" value="UniProtKB-UniRule"/>
</dbReference>
<evidence type="ECO:0000256" key="1">
    <source>
        <dbReference type="ARBA" id="ARBA00022801"/>
    </source>
</evidence>